<protein>
    <submittedName>
        <fullName evidence="3">DUF3301 domain-containing protein</fullName>
    </submittedName>
</protein>
<name>A0A432XAF4_9GAMM</name>
<dbReference type="InterPro" id="IPR021732">
    <property type="entry name" value="DUF3301"/>
</dbReference>
<feature type="region of interest" description="Disordered" evidence="1">
    <location>
        <begin position="95"/>
        <end position="125"/>
    </location>
</feature>
<evidence type="ECO:0000313" key="3">
    <source>
        <dbReference type="EMBL" id="RUO44367.1"/>
    </source>
</evidence>
<organism evidence="3 4">
    <name type="scientific">Aliidiomarina taiwanensis</name>
    <dbReference type="NCBI Taxonomy" id="946228"/>
    <lineage>
        <taxon>Bacteria</taxon>
        <taxon>Pseudomonadati</taxon>
        <taxon>Pseudomonadota</taxon>
        <taxon>Gammaproteobacteria</taxon>
        <taxon>Alteromonadales</taxon>
        <taxon>Idiomarinaceae</taxon>
        <taxon>Aliidiomarina</taxon>
    </lineage>
</organism>
<feature type="compositionally biased region" description="Polar residues" evidence="1">
    <location>
        <begin position="108"/>
        <end position="119"/>
    </location>
</feature>
<proteinExistence type="predicted"/>
<dbReference type="RefSeq" id="WP_126756769.1">
    <property type="nucleotide sequence ID" value="NZ_PIPQ01000001.1"/>
</dbReference>
<reference evidence="3 4" key="1">
    <citation type="journal article" date="2011" name="Front. Microbiol.">
        <title>Genomic signatures of strain selection and enhancement in Bacillus atrophaeus var. globigii, a historical biowarfare simulant.</title>
        <authorList>
            <person name="Gibbons H.S."/>
            <person name="Broomall S.M."/>
            <person name="McNew L.A."/>
            <person name="Daligault H."/>
            <person name="Chapman C."/>
            <person name="Bruce D."/>
            <person name="Karavis M."/>
            <person name="Krepps M."/>
            <person name="McGregor P.A."/>
            <person name="Hong C."/>
            <person name="Park K.H."/>
            <person name="Akmal A."/>
            <person name="Feldman A."/>
            <person name="Lin J.S."/>
            <person name="Chang W.E."/>
            <person name="Higgs B.W."/>
            <person name="Demirev P."/>
            <person name="Lindquist J."/>
            <person name="Liem A."/>
            <person name="Fochler E."/>
            <person name="Read T.D."/>
            <person name="Tapia R."/>
            <person name="Johnson S."/>
            <person name="Bishop-Lilly K.A."/>
            <person name="Detter C."/>
            <person name="Han C."/>
            <person name="Sozhamannan S."/>
            <person name="Rosenzweig C.N."/>
            <person name="Skowronski E.W."/>
        </authorList>
    </citation>
    <scope>NUCLEOTIDE SEQUENCE [LARGE SCALE GENOMIC DNA]</scope>
    <source>
        <strain evidence="3 4">AIT1</strain>
    </source>
</reference>
<dbReference type="Pfam" id="PF11743">
    <property type="entry name" value="DUF3301"/>
    <property type="match status" value="1"/>
</dbReference>
<keyword evidence="4" id="KW-1185">Reference proteome</keyword>
<evidence type="ECO:0000313" key="4">
    <source>
        <dbReference type="Proteomes" id="UP000286976"/>
    </source>
</evidence>
<dbReference type="AlphaFoldDB" id="A0A432XAF4"/>
<keyword evidence="2" id="KW-0472">Membrane</keyword>
<evidence type="ECO:0000256" key="1">
    <source>
        <dbReference type="SAM" id="MobiDB-lite"/>
    </source>
</evidence>
<comment type="caution">
    <text evidence="3">The sequence shown here is derived from an EMBL/GenBank/DDBJ whole genome shotgun (WGS) entry which is preliminary data.</text>
</comment>
<keyword evidence="2" id="KW-0812">Transmembrane</keyword>
<dbReference type="EMBL" id="PIPQ01000001">
    <property type="protein sequence ID" value="RUO44367.1"/>
    <property type="molecule type" value="Genomic_DNA"/>
</dbReference>
<dbReference type="Proteomes" id="UP000286976">
    <property type="component" value="Unassembled WGS sequence"/>
</dbReference>
<dbReference type="OrthoDB" id="5959530at2"/>
<feature type="transmembrane region" description="Helical" evidence="2">
    <location>
        <begin position="7"/>
        <end position="23"/>
    </location>
</feature>
<gene>
    <name evidence="3" type="ORF">CWE15_04115</name>
</gene>
<evidence type="ECO:0000256" key="2">
    <source>
        <dbReference type="SAM" id="Phobius"/>
    </source>
</evidence>
<sequence>MFNLYDVLVLFVFIGICAAFWQWRQQDETARTYAQHLCKKHELQLLDIARKSGRPSWQNGLGWLARYEFGFSSDREKRYEASLTLFNLRLQEHHIPPHRTPNEPAPQASATETYSSMSYGPSKKG</sequence>
<accession>A0A432XAF4</accession>
<keyword evidence="2" id="KW-1133">Transmembrane helix</keyword>